<sequence length="284" mass="31430">MAVDVCSEISSTGISPRISFSYDLKQNQTDVLPIEDHHHQRSDLTLLDSSSDFVFCIGNSFVQELSPADELFSNGKIRAKEIKKKVTTPDENEINPSPSESISSSSHSQPSFCTGINTEKKKQLKEFLSNSFDMEDQKPASKSFWQFKRSSSLNCDSARSRSLIRSLQFLSRSNSTGSSSLNSKQTTMNSAKETQKPHLQKQPSVSSRKSSASSSSSCSSTYYYSYSSSQRPSLKKNCGSSYYGNGVRISPVLNIPQPYISKVTVSFFGFGSLFCNGKVKNKKK</sequence>
<feature type="region of interest" description="Disordered" evidence="1">
    <location>
        <begin position="173"/>
        <end position="218"/>
    </location>
</feature>
<feature type="region of interest" description="Disordered" evidence="1">
    <location>
        <begin position="84"/>
        <end position="114"/>
    </location>
</feature>
<reference evidence="2" key="1">
    <citation type="submission" date="2018-02" db="EMBL/GenBank/DDBJ databases">
        <authorList>
            <person name="Cohen D.B."/>
            <person name="Kent A.D."/>
        </authorList>
    </citation>
    <scope>NUCLEOTIDE SEQUENCE</scope>
</reference>
<dbReference type="EMBL" id="OIVN01001035">
    <property type="protein sequence ID" value="SPC88996.1"/>
    <property type="molecule type" value="Genomic_DNA"/>
</dbReference>
<feature type="compositionally biased region" description="Low complexity" evidence="1">
    <location>
        <begin position="173"/>
        <end position="183"/>
    </location>
</feature>
<evidence type="ECO:0000313" key="2">
    <source>
        <dbReference type="EMBL" id="SPC88996.1"/>
    </source>
</evidence>
<evidence type="ECO:0000256" key="1">
    <source>
        <dbReference type="SAM" id="MobiDB-lite"/>
    </source>
</evidence>
<proteinExistence type="predicted"/>
<protein>
    <submittedName>
        <fullName evidence="2">Uncharacterized protein</fullName>
    </submittedName>
</protein>
<feature type="compositionally biased region" description="Low complexity" evidence="1">
    <location>
        <begin position="96"/>
        <end position="111"/>
    </location>
</feature>
<dbReference type="PANTHER" id="PTHR36757:SF1">
    <property type="entry name" value="GENOME ASSEMBLY, CHROMOSOME: A04"/>
    <property type="match status" value="1"/>
</dbReference>
<feature type="compositionally biased region" description="Low complexity" evidence="1">
    <location>
        <begin position="204"/>
        <end position="218"/>
    </location>
</feature>
<accession>A0A2N9FDN9</accession>
<gene>
    <name evidence="2" type="ORF">FSB_LOCUS16878</name>
</gene>
<name>A0A2N9FDN9_FAGSY</name>
<organism evidence="2">
    <name type="scientific">Fagus sylvatica</name>
    <name type="common">Beechnut</name>
    <dbReference type="NCBI Taxonomy" id="28930"/>
    <lineage>
        <taxon>Eukaryota</taxon>
        <taxon>Viridiplantae</taxon>
        <taxon>Streptophyta</taxon>
        <taxon>Embryophyta</taxon>
        <taxon>Tracheophyta</taxon>
        <taxon>Spermatophyta</taxon>
        <taxon>Magnoliopsida</taxon>
        <taxon>eudicotyledons</taxon>
        <taxon>Gunneridae</taxon>
        <taxon>Pentapetalae</taxon>
        <taxon>rosids</taxon>
        <taxon>fabids</taxon>
        <taxon>Fagales</taxon>
        <taxon>Fagaceae</taxon>
        <taxon>Fagus</taxon>
    </lineage>
</organism>
<dbReference type="PANTHER" id="PTHR36757">
    <property type="entry name" value="BNAANNG22500D PROTEIN"/>
    <property type="match status" value="1"/>
</dbReference>
<dbReference type="AlphaFoldDB" id="A0A2N9FDN9"/>